<dbReference type="GO" id="GO:0016887">
    <property type="term" value="F:ATP hydrolysis activity"/>
    <property type="evidence" value="ECO:0007669"/>
    <property type="project" value="InterPro"/>
</dbReference>
<dbReference type="InterPro" id="IPR027417">
    <property type="entry name" value="P-loop_NTPase"/>
</dbReference>
<dbReference type="InterPro" id="IPR003593">
    <property type="entry name" value="AAA+_ATPase"/>
</dbReference>
<reference evidence="5 7" key="1">
    <citation type="submission" date="2018-10" db="EMBL/GenBank/DDBJ databases">
        <title>Co-occurring genomic capacity for anaerobic methane metabolism and dissimilatory sulfite reduction discovered in the Korarchaeota.</title>
        <authorList>
            <person name="Mckay L.J."/>
            <person name="Dlakic M."/>
            <person name="Fields M.W."/>
            <person name="Delmont T.O."/>
            <person name="Eren A.M."/>
            <person name="Jay Z.J."/>
            <person name="Klingelsmith K.B."/>
            <person name="Rusch D.B."/>
            <person name="Inskeep W.P."/>
        </authorList>
    </citation>
    <scope>NUCLEOTIDE SEQUENCE [LARGE SCALE GENOMIC DNA]</scope>
    <source>
        <strain evidence="5 7">MDKW</strain>
    </source>
</reference>
<dbReference type="EC" id="3.6.3.27" evidence="5"/>
<evidence type="ECO:0000313" key="8">
    <source>
        <dbReference type="Proteomes" id="UP000316217"/>
    </source>
</evidence>
<evidence type="ECO:0000259" key="4">
    <source>
        <dbReference type="PROSITE" id="PS50893"/>
    </source>
</evidence>
<evidence type="ECO:0000256" key="1">
    <source>
        <dbReference type="ARBA" id="ARBA00022448"/>
    </source>
</evidence>
<dbReference type="PANTHER" id="PTHR43423">
    <property type="entry name" value="ABC TRANSPORTER I FAMILY MEMBER 17"/>
    <property type="match status" value="1"/>
</dbReference>
<dbReference type="GO" id="GO:0005524">
    <property type="term" value="F:ATP binding"/>
    <property type="evidence" value="ECO:0007669"/>
    <property type="project" value="UniProtKB-KW"/>
</dbReference>
<dbReference type="GO" id="GO:0005315">
    <property type="term" value="F:phosphate transmembrane transporter activity"/>
    <property type="evidence" value="ECO:0007669"/>
    <property type="project" value="InterPro"/>
</dbReference>
<dbReference type="EMBL" id="RXII01000080">
    <property type="protein sequence ID" value="RZN61101.1"/>
    <property type="molecule type" value="Genomic_DNA"/>
</dbReference>
<name>A0A429GN36_9CREN</name>
<keyword evidence="1" id="KW-0813">Transport</keyword>
<evidence type="ECO:0000313" key="7">
    <source>
        <dbReference type="Proteomes" id="UP000277582"/>
    </source>
</evidence>
<dbReference type="Proteomes" id="UP000277582">
    <property type="component" value="Unassembled WGS sequence"/>
</dbReference>
<keyword evidence="3 5" id="KW-0067">ATP-binding</keyword>
<dbReference type="OrthoDB" id="56961at2157"/>
<dbReference type="SUPFAM" id="SSF52540">
    <property type="entry name" value="P-loop containing nucleoside triphosphate hydrolases"/>
    <property type="match status" value="1"/>
</dbReference>
<dbReference type="NCBIfam" id="TIGR00972">
    <property type="entry name" value="3a0107s01c2"/>
    <property type="match status" value="1"/>
</dbReference>
<evidence type="ECO:0000313" key="5">
    <source>
        <dbReference type="EMBL" id="RSN75285.1"/>
    </source>
</evidence>
<gene>
    <name evidence="5" type="primary">pstB</name>
    <name evidence="5" type="ORF">D6D85_06550</name>
    <name evidence="6" type="ORF">EF810_05170</name>
</gene>
<comment type="caution">
    <text evidence="5">The sequence shown here is derived from an EMBL/GenBank/DDBJ whole genome shotgun (WGS) entry which is preliminary data.</text>
</comment>
<dbReference type="AlphaFoldDB" id="A0A429GN36"/>
<proteinExistence type="predicted"/>
<dbReference type="SMART" id="SM00382">
    <property type="entry name" value="AAA"/>
    <property type="match status" value="1"/>
</dbReference>
<reference evidence="6 8" key="2">
    <citation type="journal article" date="2019" name="Nat. Microbiol.">
        <title>Wide diversity of methane and short-chain alkane metabolisms in uncultured archaea.</title>
        <authorList>
            <person name="Borrel G."/>
            <person name="Adam P.S."/>
            <person name="McKay L.J."/>
            <person name="Chen L.X."/>
            <person name="Sierra-Garcia I.N."/>
            <person name="Sieber C.M."/>
            <person name="Letourneur Q."/>
            <person name="Ghozlane A."/>
            <person name="Andersen G.L."/>
            <person name="Li W.J."/>
            <person name="Hallam S.J."/>
            <person name="Muyzer G."/>
            <person name="de Oliveira V.M."/>
            <person name="Inskeep W.P."/>
            <person name="Banfield J.F."/>
            <person name="Gribaldo S."/>
        </authorList>
    </citation>
    <scope>NUCLEOTIDE SEQUENCE [LARGE SCALE GENOMIC DNA]</scope>
    <source>
        <strain evidence="6">NM4</strain>
    </source>
</reference>
<dbReference type="InterPro" id="IPR017871">
    <property type="entry name" value="ABC_transporter-like_CS"/>
</dbReference>
<sequence length="254" mass="28449">MKLRLENVNAWIGRKQILYDVNLGIEEGKVTAVMGPSGCGKTTLLRVINRMHEEVRGARVSGTVLLDGEDVYKMPASVVRRRIGMIFQKPNPFPNMSIFENVAIGLKLSGIKDKELIRRKVREALEAAALWDEVKDELDKPGTALSGGQQQRLCIARALAVEPEVILMDEPTSALDPIATSKLEELIRKLSKNYTVVIVTHNVRQAARVSDYAAFIYEGRILEFNSTAELLKNPRNKLTESFITGRFEMLREVA</sequence>
<dbReference type="GO" id="GO:0035435">
    <property type="term" value="P:phosphate ion transmembrane transport"/>
    <property type="evidence" value="ECO:0007669"/>
    <property type="project" value="InterPro"/>
</dbReference>
<protein>
    <submittedName>
        <fullName evidence="5">Phosphate ABC transporter ATP-binding protein</fullName>
        <ecNumber evidence="5">3.6.3.27</ecNumber>
    </submittedName>
</protein>
<dbReference type="PROSITE" id="PS00211">
    <property type="entry name" value="ABC_TRANSPORTER_1"/>
    <property type="match status" value="1"/>
</dbReference>
<dbReference type="Pfam" id="PF00005">
    <property type="entry name" value="ABC_tran"/>
    <property type="match status" value="1"/>
</dbReference>
<accession>A0A429GN36</accession>
<dbReference type="PANTHER" id="PTHR43423:SF1">
    <property type="entry name" value="ABC TRANSPORTER I FAMILY MEMBER 17"/>
    <property type="match status" value="1"/>
</dbReference>
<organism evidence="5 7">
    <name type="scientific">Candidatus Methanodesulfokora washburnensis</name>
    <dbReference type="NCBI Taxonomy" id="2478471"/>
    <lineage>
        <taxon>Archaea</taxon>
        <taxon>Thermoproteota</taxon>
        <taxon>Candidatus Korarchaeia</taxon>
        <taxon>Candidatus Korarchaeia incertae sedis</taxon>
        <taxon>Candidatus Methanodesulfokora</taxon>
    </lineage>
</organism>
<dbReference type="RefSeq" id="WP_125671223.1">
    <property type="nucleotide sequence ID" value="NZ_RCOS01000076.1"/>
</dbReference>
<dbReference type="EMBL" id="RCOS01000076">
    <property type="protein sequence ID" value="RSN75285.1"/>
    <property type="molecule type" value="Genomic_DNA"/>
</dbReference>
<evidence type="ECO:0000313" key="6">
    <source>
        <dbReference type="EMBL" id="RZN61101.1"/>
    </source>
</evidence>
<keyword evidence="7" id="KW-1185">Reference proteome</keyword>
<dbReference type="GO" id="GO:0016020">
    <property type="term" value="C:membrane"/>
    <property type="evidence" value="ECO:0007669"/>
    <property type="project" value="InterPro"/>
</dbReference>
<evidence type="ECO:0000256" key="3">
    <source>
        <dbReference type="ARBA" id="ARBA00022840"/>
    </source>
</evidence>
<dbReference type="CDD" id="cd03260">
    <property type="entry name" value="ABC_PstB_phosphate_transporter"/>
    <property type="match status" value="1"/>
</dbReference>
<dbReference type="InterPro" id="IPR003439">
    <property type="entry name" value="ABC_transporter-like_ATP-bd"/>
</dbReference>
<keyword evidence="2" id="KW-0547">Nucleotide-binding</keyword>
<evidence type="ECO:0000256" key="2">
    <source>
        <dbReference type="ARBA" id="ARBA00022741"/>
    </source>
</evidence>
<dbReference type="InterPro" id="IPR005670">
    <property type="entry name" value="PstB-like"/>
</dbReference>
<dbReference type="PROSITE" id="PS50893">
    <property type="entry name" value="ABC_TRANSPORTER_2"/>
    <property type="match status" value="1"/>
</dbReference>
<feature type="domain" description="ABC transporter" evidence="4">
    <location>
        <begin position="3"/>
        <end position="243"/>
    </location>
</feature>
<dbReference type="Gene3D" id="3.40.50.300">
    <property type="entry name" value="P-loop containing nucleotide triphosphate hydrolases"/>
    <property type="match status" value="1"/>
</dbReference>
<keyword evidence="5" id="KW-0378">Hydrolase</keyword>
<dbReference type="Proteomes" id="UP000316217">
    <property type="component" value="Unassembled WGS sequence"/>
</dbReference>